<feature type="domain" description="MsrB" evidence="5">
    <location>
        <begin position="30"/>
        <end position="152"/>
    </location>
</feature>
<dbReference type="InterPro" id="IPR002579">
    <property type="entry name" value="Met_Sox_Rdtase_MsrB_dom"/>
</dbReference>
<comment type="caution">
    <text evidence="3">Lacks conserved residue(s) required for the propagation of feature annotation.</text>
</comment>
<comment type="catalytic activity">
    <reaction evidence="2 3">
        <text>L-methionyl-[protein] + [thioredoxin]-disulfide + H2O = L-methionyl-(R)-S-oxide-[protein] + [thioredoxin]-dithiol</text>
        <dbReference type="Rhea" id="RHEA:24164"/>
        <dbReference type="Rhea" id="RHEA-COMP:10698"/>
        <dbReference type="Rhea" id="RHEA-COMP:10700"/>
        <dbReference type="Rhea" id="RHEA-COMP:12313"/>
        <dbReference type="Rhea" id="RHEA-COMP:12314"/>
        <dbReference type="ChEBI" id="CHEBI:15377"/>
        <dbReference type="ChEBI" id="CHEBI:16044"/>
        <dbReference type="ChEBI" id="CHEBI:29950"/>
        <dbReference type="ChEBI" id="CHEBI:45764"/>
        <dbReference type="ChEBI" id="CHEBI:50058"/>
        <dbReference type="EC" id="1.8.4.12"/>
    </reaction>
</comment>
<proteinExistence type="inferred from homology"/>
<keyword evidence="7" id="KW-1185">Reference proteome</keyword>
<dbReference type="EMBL" id="OX458333">
    <property type="protein sequence ID" value="CAI8959043.1"/>
    <property type="molecule type" value="Genomic_DNA"/>
</dbReference>
<evidence type="ECO:0000313" key="7">
    <source>
        <dbReference type="Proteomes" id="UP001162030"/>
    </source>
</evidence>
<evidence type="ECO:0000256" key="2">
    <source>
        <dbReference type="ARBA" id="ARBA00048488"/>
    </source>
</evidence>
<evidence type="ECO:0000259" key="5">
    <source>
        <dbReference type="PROSITE" id="PS51790"/>
    </source>
</evidence>
<evidence type="ECO:0000256" key="3">
    <source>
        <dbReference type="HAMAP-Rule" id="MF_01400"/>
    </source>
</evidence>
<dbReference type="PANTHER" id="PTHR10173:SF59">
    <property type="entry name" value="PEPTIDE METHIONINE SULFOXIDE REDUCTASE MSRA_MSRB"/>
    <property type="match status" value="1"/>
</dbReference>
<dbReference type="NCBIfam" id="TIGR00357">
    <property type="entry name" value="peptide-methionine (R)-S-oxide reductase MsrB"/>
    <property type="match status" value="1"/>
</dbReference>
<evidence type="ECO:0000256" key="4">
    <source>
        <dbReference type="SAM" id="SignalP"/>
    </source>
</evidence>
<dbReference type="EC" id="1.8.4.12" evidence="3"/>
<keyword evidence="1 3" id="KW-0560">Oxidoreductase</keyword>
<dbReference type="HAMAP" id="MF_01400">
    <property type="entry name" value="MsrB"/>
    <property type="match status" value="1"/>
</dbReference>
<evidence type="ECO:0000313" key="6">
    <source>
        <dbReference type="EMBL" id="CAI8959043.1"/>
    </source>
</evidence>
<dbReference type="SUPFAM" id="SSF51316">
    <property type="entry name" value="Mss4-like"/>
    <property type="match status" value="1"/>
</dbReference>
<feature type="active site" description="Nucleophile" evidence="3">
    <location>
        <position position="141"/>
    </location>
</feature>
<dbReference type="Gene3D" id="2.170.150.20">
    <property type="entry name" value="Peptide methionine sulfoxide reductase"/>
    <property type="match status" value="1"/>
</dbReference>
<name>A0ABN8X9I3_9GAMM</name>
<dbReference type="PROSITE" id="PS51790">
    <property type="entry name" value="MSRB"/>
    <property type="match status" value="1"/>
</dbReference>
<protein>
    <recommendedName>
        <fullName evidence="3">Peptide methionine sulfoxide reductase MsrB</fullName>
        <ecNumber evidence="3">1.8.4.12</ecNumber>
    </recommendedName>
    <alternativeName>
        <fullName evidence="3">Peptide-methionine (R)-S-oxide reductase</fullName>
    </alternativeName>
</protein>
<feature type="signal peptide" evidence="4">
    <location>
        <begin position="1"/>
        <end position="19"/>
    </location>
</feature>
<dbReference type="GO" id="GO:0033743">
    <property type="term" value="F:peptide-methionine (R)-S-oxide reductase activity"/>
    <property type="evidence" value="ECO:0007669"/>
    <property type="project" value="UniProtKB-EC"/>
</dbReference>
<dbReference type="PANTHER" id="PTHR10173">
    <property type="entry name" value="METHIONINE SULFOXIDE REDUCTASE"/>
    <property type="match status" value="1"/>
</dbReference>
<accession>A0ABN8X9I3</accession>
<dbReference type="Proteomes" id="UP001162030">
    <property type="component" value="Chromosome"/>
</dbReference>
<gene>
    <name evidence="3 6" type="primary">msrB</name>
    <name evidence="6" type="ORF">MSZNOR_4619</name>
</gene>
<reference evidence="6 7" key="1">
    <citation type="submission" date="2023-03" db="EMBL/GenBank/DDBJ databases">
        <authorList>
            <person name="Pearce D."/>
        </authorList>
    </citation>
    <scope>NUCLEOTIDE SEQUENCE [LARGE SCALE GENOMIC DNA]</scope>
    <source>
        <strain evidence="6">Msz</strain>
    </source>
</reference>
<evidence type="ECO:0000256" key="1">
    <source>
        <dbReference type="ARBA" id="ARBA00023002"/>
    </source>
</evidence>
<dbReference type="Pfam" id="PF01641">
    <property type="entry name" value="SelR"/>
    <property type="match status" value="1"/>
</dbReference>
<organism evidence="6 7">
    <name type="scientific">Methylocaldum szegediense</name>
    <dbReference type="NCBI Taxonomy" id="73780"/>
    <lineage>
        <taxon>Bacteria</taxon>
        <taxon>Pseudomonadati</taxon>
        <taxon>Pseudomonadota</taxon>
        <taxon>Gammaproteobacteria</taxon>
        <taxon>Methylococcales</taxon>
        <taxon>Methylococcaceae</taxon>
        <taxon>Methylocaldum</taxon>
    </lineage>
</organism>
<sequence length="173" mass="20140">MKVLLLLFTALFFGDLAMAWDPSQFKKESKEELRKKLTNEQFRVTQENGTERAFQNEYWDNHREGIYVDVVSGEPLFSSLDKFDSGTGWPSFTKPLEPDNIVYRQDRSWFMVRNEVRSKHADSHLGHVFDDGPPPTGKRFCMNSAALRFIPKEDLEKEGYGEYRGLFEGTKDE</sequence>
<keyword evidence="4" id="KW-0732">Signal</keyword>
<dbReference type="InterPro" id="IPR011057">
    <property type="entry name" value="Mss4-like_sf"/>
</dbReference>
<feature type="chain" id="PRO_5045036810" description="Peptide methionine sulfoxide reductase MsrB" evidence="4">
    <location>
        <begin position="20"/>
        <end position="173"/>
    </location>
</feature>
<comment type="similarity">
    <text evidence="3">Belongs to the MsrB Met sulfoxide reductase family.</text>
</comment>
<dbReference type="InterPro" id="IPR028427">
    <property type="entry name" value="Met_Sox_Rdtase_MsrB"/>
</dbReference>